<sequence>MGDTTIEWLDCFGRWLVENSDPGVNHDGVNYPEFLRFLQNTSPPPLSLQNTWKKNVWRLRGEPTGLYSLRCMANVCGDDWEYRNVSFLVDPKSSLTPLRDLQLVEDNSALHYFIIRIIALRLRPSMTGIIQLGWRPSFSSPAGQLRPVYSSRTHVVLELVADGRHFSAWAYGDVGVQLRVGEVLCASMYESCMEDGSPAYAVHSVSECWAVDVEQMRARPSPLVSSRLGSPTGMNALQRIPSPFPYRYTFEQLVESFAPEIEGQVLCKSLLLLVCVHSVYRAVRSRALRPIHLLLLGSLHSGKSALLRATAELLGPYATLVGTHVVHGPQRSATPSQAITALYPHERHSLLLGGAVLNYDALIIDDFSNSGASNGCTNHVEALLAGLCPVSGTTASSYGHVSRIRAQVIAAANSDHFNATEIVPHFTIVARTTADMSLHSASKISNGVIAASVARSQSTSRARSWSTLNSQSGGARTGLLDGVVLRNAVFAAPSPEVVESGIPADAFARFYICRLLEHWQQGTNNMAVLTSQLVVLWGLNVAYMVLRCYVDTDCRSGCDYETNAPIWSESCAEEVWQSYKHHLWVLDTLTSSHDAAAHTCLRADTRLLDLQSQPANSISGTASLMTKGFTRKGRTGKKALCLALLRRMANEQRLRGGVAVREETARSFFEQLGGEDITGQSFTSVIQQLMDSAFLIRKTRGYAVVSEI</sequence>
<dbReference type="VEuPathDB" id="TriTrypDB:TvY486_1007190"/>
<evidence type="ECO:0008006" key="2">
    <source>
        <dbReference type="Google" id="ProtNLM"/>
    </source>
</evidence>
<name>G0U716_TRYVY</name>
<dbReference type="Gene3D" id="3.40.50.300">
    <property type="entry name" value="P-loop containing nucleotide triphosphate hydrolases"/>
    <property type="match status" value="1"/>
</dbReference>
<evidence type="ECO:0000313" key="1">
    <source>
        <dbReference type="EMBL" id="CCC51673.1"/>
    </source>
</evidence>
<accession>G0U716</accession>
<dbReference type="AlphaFoldDB" id="G0U716"/>
<gene>
    <name evidence="1" type="ORF">TVY486_1007190</name>
</gene>
<dbReference type="EMBL" id="HE573026">
    <property type="protein sequence ID" value="CCC51673.1"/>
    <property type="molecule type" value="Genomic_DNA"/>
</dbReference>
<proteinExistence type="predicted"/>
<dbReference type="InterPro" id="IPR027417">
    <property type="entry name" value="P-loop_NTPase"/>
</dbReference>
<organism evidence="1">
    <name type="scientific">Trypanosoma vivax (strain Y486)</name>
    <dbReference type="NCBI Taxonomy" id="1055687"/>
    <lineage>
        <taxon>Eukaryota</taxon>
        <taxon>Discoba</taxon>
        <taxon>Euglenozoa</taxon>
        <taxon>Kinetoplastea</taxon>
        <taxon>Metakinetoplastina</taxon>
        <taxon>Trypanosomatida</taxon>
        <taxon>Trypanosomatidae</taxon>
        <taxon>Trypanosoma</taxon>
        <taxon>Duttonella</taxon>
    </lineage>
</organism>
<protein>
    <recommendedName>
        <fullName evidence="2">AAA+ ATPase domain-containing protein</fullName>
    </recommendedName>
</protein>
<reference evidence="1" key="1">
    <citation type="journal article" date="2012" name="Proc. Natl. Acad. Sci. U.S.A.">
        <title>Antigenic diversity is generated by distinct evolutionary mechanisms in African trypanosome species.</title>
        <authorList>
            <person name="Jackson A.P."/>
            <person name="Berry A."/>
            <person name="Aslett M."/>
            <person name="Allison H.C."/>
            <person name="Burton P."/>
            <person name="Vavrova-Anderson J."/>
            <person name="Brown R."/>
            <person name="Browne H."/>
            <person name="Corton N."/>
            <person name="Hauser H."/>
            <person name="Gamble J."/>
            <person name="Gilderthorp R."/>
            <person name="Marcello L."/>
            <person name="McQuillan J."/>
            <person name="Otto T.D."/>
            <person name="Quail M.A."/>
            <person name="Sanders M.J."/>
            <person name="van Tonder A."/>
            <person name="Ginger M.L."/>
            <person name="Field M.C."/>
            <person name="Barry J.D."/>
            <person name="Hertz-Fowler C."/>
            <person name="Berriman M."/>
        </authorList>
    </citation>
    <scope>NUCLEOTIDE SEQUENCE</scope>
    <source>
        <strain evidence="1">Y486</strain>
    </source>
</reference>